<sequence length="485" mass="53205">MPTPEPNRPAPRELWLYDKVALVTGGAGGIGWALARALAEHGAHVHAADLSTASLTRAGHQLAETPPSPGTITLHELDVSSPSDLDQWIADIHARHDRIDILINNAAYVRWADIADMNLAEAELTMRVGYDAMVRAINAVLPHMRARRSGHIVNVGSPVGKLFVKGPSAAYAAMKAAVEGYTCILQLELADEPVHAMLVRPTTVLGTDFFQHHVASSRLPRLADFLPTTTPDVVAQAVVSGLRRRRSQVNVPGYLPAMYLLYAFAPRLVTHLSKSFGNAQRDYTQTRLPIDRSPRTTQAQTDEQRAQADTTETPQNQPSDRTDSALVRQLWKVGSWRGLPGRLVRLLLVLLDSALHRSSHGHLSVGRSVGYPSLLLTTTGALSGQPRSVPLLHFPHRDGYTVVGSNFGQPHHPAWSTNLLRNPEAHILTEGRRIPVTARQLQGAEREEAWRTILASAQGYQTYNDRSGRTLRIFVLEPVNPLTPS</sequence>
<evidence type="ECO:0000313" key="1">
    <source>
        <dbReference type="EMBL" id="MEJ8639803.1"/>
    </source>
</evidence>
<gene>
    <name evidence="1" type="ORF">WKI67_41425</name>
</gene>
<accession>A0ACC6Q7Q8</accession>
<name>A0ACC6Q7Q8_9ACTN</name>
<proteinExistence type="predicted"/>
<protein>
    <submittedName>
        <fullName evidence="1">SDR family NAD(P)-dependent oxidoreductase</fullName>
    </submittedName>
</protein>
<evidence type="ECO:0000313" key="2">
    <source>
        <dbReference type="Proteomes" id="UP001377168"/>
    </source>
</evidence>
<dbReference type="Proteomes" id="UP001377168">
    <property type="component" value="Unassembled WGS sequence"/>
</dbReference>
<comment type="caution">
    <text evidence="1">The sequence shown here is derived from an EMBL/GenBank/DDBJ whole genome shotgun (WGS) entry which is preliminary data.</text>
</comment>
<dbReference type="EMBL" id="JBBKAJ010000022">
    <property type="protein sequence ID" value="MEJ8639803.1"/>
    <property type="molecule type" value="Genomic_DNA"/>
</dbReference>
<reference evidence="1" key="1">
    <citation type="submission" date="2024-03" db="EMBL/GenBank/DDBJ databases">
        <title>Novel Streptomyces species of biotechnological and ecological value are a feature of Machair soil.</title>
        <authorList>
            <person name="Prole J.R."/>
            <person name="Goodfellow M."/>
            <person name="Allenby N."/>
            <person name="Ward A.C."/>
        </authorList>
    </citation>
    <scope>NUCLEOTIDE SEQUENCE</scope>
    <source>
        <strain evidence="1">MS2.AVA.5</strain>
    </source>
</reference>
<organism evidence="1 2">
    <name type="scientific">Streptomyces achmelvichensis</name>
    <dbReference type="NCBI Taxonomy" id="3134111"/>
    <lineage>
        <taxon>Bacteria</taxon>
        <taxon>Bacillati</taxon>
        <taxon>Actinomycetota</taxon>
        <taxon>Actinomycetes</taxon>
        <taxon>Kitasatosporales</taxon>
        <taxon>Streptomycetaceae</taxon>
        <taxon>Streptomyces</taxon>
    </lineage>
</organism>
<keyword evidence="2" id="KW-1185">Reference proteome</keyword>